<keyword evidence="3" id="KW-0134">Cell wall</keyword>
<accession>A0A2G9GZ91</accession>
<evidence type="ECO:0000313" key="10">
    <source>
        <dbReference type="Proteomes" id="UP000231279"/>
    </source>
</evidence>
<dbReference type="GO" id="GO:0071555">
    <property type="term" value="P:cell wall organization"/>
    <property type="evidence" value="ECO:0007669"/>
    <property type="project" value="UniProtKB-KW"/>
</dbReference>
<organism evidence="9 10">
    <name type="scientific">Handroanthus impetiginosus</name>
    <dbReference type="NCBI Taxonomy" id="429701"/>
    <lineage>
        <taxon>Eukaryota</taxon>
        <taxon>Viridiplantae</taxon>
        <taxon>Streptophyta</taxon>
        <taxon>Embryophyta</taxon>
        <taxon>Tracheophyta</taxon>
        <taxon>Spermatophyta</taxon>
        <taxon>Magnoliopsida</taxon>
        <taxon>eudicotyledons</taxon>
        <taxon>Gunneridae</taxon>
        <taxon>Pentapetalae</taxon>
        <taxon>asterids</taxon>
        <taxon>lamiids</taxon>
        <taxon>Lamiales</taxon>
        <taxon>Bignoniaceae</taxon>
        <taxon>Crescentiina</taxon>
        <taxon>Tabebuia alliance</taxon>
        <taxon>Handroanthus</taxon>
    </lineage>
</organism>
<reference evidence="10" key="1">
    <citation type="journal article" date="2018" name="Gigascience">
        <title>Genome assembly of the Pink Ipe (Handroanthus impetiginosus, Bignoniaceae), a highly valued, ecologically keystone Neotropical timber forest tree.</title>
        <authorList>
            <person name="Silva-Junior O.B."/>
            <person name="Grattapaglia D."/>
            <person name="Novaes E."/>
            <person name="Collevatti R.G."/>
        </authorList>
    </citation>
    <scope>NUCLEOTIDE SEQUENCE [LARGE SCALE GENOMIC DNA]</scope>
    <source>
        <strain evidence="10">cv. UFG-1</strain>
    </source>
</reference>
<gene>
    <name evidence="9" type="ORF">CDL12_16809</name>
</gene>
<dbReference type="GO" id="GO:0005975">
    <property type="term" value="P:carbohydrate metabolic process"/>
    <property type="evidence" value="ECO:0007669"/>
    <property type="project" value="InterPro"/>
</dbReference>
<keyword evidence="6 8" id="KW-0326">Glycosidase</keyword>
<dbReference type="GO" id="GO:0047911">
    <property type="term" value="F:galacturan 1,4-alpha-galacturonidase activity"/>
    <property type="evidence" value="ECO:0007669"/>
    <property type="project" value="UniProtKB-EC"/>
</dbReference>
<dbReference type="STRING" id="429701.A0A2G9GZ91"/>
<proteinExistence type="inferred from homology"/>
<dbReference type="Pfam" id="PF00295">
    <property type="entry name" value="Glyco_hydro_28"/>
    <property type="match status" value="1"/>
</dbReference>
<dbReference type="EC" id="3.2.1.67" evidence="9"/>
<dbReference type="AlphaFoldDB" id="A0A2G9GZ91"/>
<evidence type="ECO:0000256" key="7">
    <source>
        <dbReference type="ARBA" id="ARBA00023316"/>
    </source>
</evidence>
<name>A0A2G9GZ91_9LAMI</name>
<evidence type="ECO:0000256" key="4">
    <source>
        <dbReference type="ARBA" id="ARBA00022525"/>
    </source>
</evidence>
<keyword evidence="4" id="KW-0964">Secreted</keyword>
<comment type="similarity">
    <text evidence="2 8">Belongs to the glycosyl hydrolase 28 family.</text>
</comment>
<dbReference type="Proteomes" id="UP000231279">
    <property type="component" value="Unassembled WGS sequence"/>
</dbReference>
<evidence type="ECO:0000256" key="8">
    <source>
        <dbReference type="RuleBase" id="RU361169"/>
    </source>
</evidence>
<dbReference type="InterPro" id="IPR011050">
    <property type="entry name" value="Pectin_lyase_fold/virulence"/>
</dbReference>
<sequence length="76" mass="7673">MASNDAVVSNHRVIAPGASPNSDVIDISSSPDVQIRNSFIAIGDDCIALSAGSSNIGISGITCGPAHGISYTWSLT</sequence>
<evidence type="ECO:0000256" key="3">
    <source>
        <dbReference type="ARBA" id="ARBA00022512"/>
    </source>
</evidence>
<dbReference type="GO" id="GO:0004650">
    <property type="term" value="F:polygalacturonase activity"/>
    <property type="evidence" value="ECO:0007669"/>
    <property type="project" value="InterPro"/>
</dbReference>
<dbReference type="SUPFAM" id="SSF51126">
    <property type="entry name" value="Pectin lyase-like"/>
    <property type="match status" value="1"/>
</dbReference>
<evidence type="ECO:0000256" key="6">
    <source>
        <dbReference type="ARBA" id="ARBA00023295"/>
    </source>
</evidence>
<dbReference type="Gene3D" id="2.160.20.10">
    <property type="entry name" value="Single-stranded right-handed beta-helix, Pectin lyase-like"/>
    <property type="match status" value="1"/>
</dbReference>
<dbReference type="InterPro" id="IPR000743">
    <property type="entry name" value="Glyco_hydro_28"/>
</dbReference>
<evidence type="ECO:0000313" key="9">
    <source>
        <dbReference type="EMBL" id="PIN10594.1"/>
    </source>
</evidence>
<comment type="caution">
    <text evidence="9">The sequence shown here is derived from an EMBL/GenBank/DDBJ whole genome shotgun (WGS) entry which is preliminary data.</text>
</comment>
<evidence type="ECO:0000256" key="1">
    <source>
        <dbReference type="ARBA" id="ARBA00004191"/>
    </source>
</evidence>
<dbReference type="EMBL" id="NKXS01003183">
    <property type="protein sequence ID" value="PIN10594.1"/>
    <property type="molecule type" value="Genomic_DNA"/>
</dbReference>
<evidence type="ECO:0000256" key="2">
    <source>
        <dbReference type="ARBA" id="ARBA00008834"/>
    </source>
</evidence>
<dbReference type="InterPro" id="IPR012334">
    <property type="entry name" value="Pectin_lyas_fold"/>
</dbReference>
<evidence type="ECO:0000256" key="5">
    <source>
        <dbReference type="ARBA" id="ARBA00022801"/>
    </source>
</evidence>
<protein>
    <submittedName>
        <fullName evidence="9">Galacturan 1,4-alpha-galacturonidase</fullName>
        <ecNumber evidence="9">3.2.1.67</ecNumber>
    </submittedName>
</protein>
<keyword evidence="7" id="KW-0961">Cell wall biogenesis/degradation</keyword>
<keyword evidence="10" id="KW-1185">Reference proteome</keyword>
<comment type="subcellular location">
    <subcellularLocation>
        <location evidence="1">Secreted</location>
        <location evidence="1">Cell wall</location>
    </subcellularLocation>
</comment>
<keyword evidence="5 8" id="KW-0378">Hydrolase</keyword>
<dbReference type="PANTHER" id="PTHR31375">
    <property type="match status" value="1"/>
</dbReference>